<protein>
    <submittedName>
        <fullName evidence="2">Uncharacterized protein</fullName>
    </submittedName>
</protein>
<dbReference type="AlphaFoldDB" id="A0A7S0ZF06"/>
<gene>
    <name evidence="2" type="ORF">TOLI1172_LOCUS4158</name>
</gene>
<feature type="transmembrane region" description="Helical" evidence="1">
    <location>
        <begin position="406"/>
        <end position="428"/>
    </location>
</feature>
<keyword evidence="1" id="KW-0812">Transmembrane</keyword>
<proteinExistence type="predicted"/>
<feature type="transmembrane region" description="Helical" evidence="1">
    <location>
        <begin position="371"/>
        <end position="394"/>
    </location>
</feature>
<name>A0A7S0ZF06_9RHOD</name>
<accession>A0A7S0ZF06</accession>
<organism evidence="2">
    <name type="scientific">Timspurckia oligopyrenoides</name>
    <dbReference type="NCBI Taxonomy" id="708627"/>
    <lineage>
        <taxon>Eukaryota</taxon>
        <taxon>Rhodophyta</taxon>
        <taxon>Bangiophyceae</taxon>
        <taxon>Porphyridiales</taxon>
        <taxon>Porphyridiaceae</taxon>
        <taxon>Timspurckia</taxon>
    </lineage>
</organism>
<keyword evidence="1" id="KW-1133">Transmembrane helix</keyword>
<dbReference type="PANTHER" id="PTHR11360">
    <property type="entry name" value="MONOCARBOXYLATE TRANSPORTER"/>
    <property type="match status" value="1"/>
</dbReference>
<feature type="transmembrane region" description="Helical" evidence="1">
    <location>
        <begin position="181"/>
        <end position="199"/>
    </location>
</feature>
<dbReference type="EMBL" id="HBFP01005859">
    <property type="protein sequence ID" value="CAD8819769.1"/>
    <property type="molecule type" value="Transcribed_RNA"/>
</dbReference>
<dbReference type="InterPro" id="IPR036259">
    <property type="entry name" value="MFS_trans_sf"/>
</dbReference>
<dbReference type="Gene3D" id="1.20.1250.20">
    <property type="entry name" value="MFS general substrate transporter like domains"/>
    <property type="match status" value="1"/>
</dbReference>
<feature type="transmembrane region" description="Helical" evidence="1">
    <location>
        <begin position="269"/>
        <end position="292"/>
    </location>
</feature>
<dbReference type="SUPFAM" id="SSF103473">
    <property type="entry name" value="MFS general substrate transporter"/>
    <property type="match status" value="2"/>
</dbReference>
<keyword evidence="1" id="KW-0472">Membrane</keyword>
<reference evidence="2" key="1">
    <citation type="submission" date="2021-01" db="EMBL/GenBank/DDBJ databases">
        <authorList>
            <person name="Corre E."/>
            <person name="Pelletier E."/>
            <person name="Niang G."/>
            <person name="Scheremetjew M."/>
            <person name="Finn R."/>
            <person name="Kale V."/>
            <person name="Holt S."/>
            <person name="Cochrane G."/>
            <person name="Meng A."/>
            <person name="Brown T."/>
            <person name="Cohen L."/>
        </authorList>
    </citation>
    <scope>NUCLEOTIDE SEQUENCE</scope>
    <source>
        <strain evidence="2">CCMP3278</strain>
    </source>
</reference>
<feature type="transmembrane region" description="Helical" evidence="1">
    <location>
        <begin position="304"/>
        <end position="325"/>
    </location>
</feature>
<feature type="transmembrane region" description="Helical" evidence="1">
    <location>
        <begin position="20"/>
        <end position="41"/>
    </location>
</feature>
<sequence length="478" mass="51707">MDDLRVGSWWRRNGEGFVRLCASMVLMAFGSGSFLGLSVYTQPLANEKSLKEFSAWLSAALGFQYFVAAFGMLIGASLIRKFSKYLHILALVACFANFIMQILVAFSLQIKHTFSFAFWLSVEGLSIGLAYIVAVECASSAFPNAPGTSMGLVVSSVSAGQIICTMALHTFISVFGIEKSLYAAAFLFSTPPLIFLPFYSPSKQDNSEENQLLEPRTDIEEEDEENNGNEVQQRILVSEKSERLYGRLYRGELPGRLLHWRQLMAQKEFLFLSVAVFAGSGPCFGLLFAFGRVAKAMTGMKNEFVAQTIVMLSVVQMIARLTAGTGSDICRIQSIKLFAWSGAKNLMALFFAAQTVACAALWMFGYGSSNLMFAFCAIPLFAAAGAAGVLVTVLARECFSSLNSALVIGMQAGVFDGLSTLVATLVIVSLSNSAVQSGFTEASAYAKFFLLCSIISALGSISVLMLSPCRAAWSIGHQ</sequence>
<feature type="transmembrane region" description="Helical" evidence="1">
    <location>
        <begin position="53"/>
        <end position="76"/>
    </location>
</feature>
<evidence type="ECO:0000256" key="1">
    <source>
        <dbReference type="SAM" id="Phobius"/>
    </source>
</evidence>
<feature type="transmembrane region" description="Helical" evidence="1">
    <location>
        <begin position="346"/>
        <end position="365"/>
    </location>
</feature>
<feature type="transmembrane region" description="Helical" evidence="1">
    <location>
        <begin position="88"/>
        <end position="110"/>
    </location>
</feature>
<evidence type="ECO:0000313" key="2">
    <source>
        <dbReference type="EMBL" id="CAD8819769.1"/>
    </source>
</evidence>
<feature type="transmembrane region" description="Helical" evidence="1">
    <location>
        <begin position="116"/>
        <end position="138"/>
    </location>
</feature>
<dbReference type="InterPro" id="IPR050327">
    <property type="entry name" value="Proton-linked_MCT"/>
</dbReference>
<feature type="transmembrane region" description="Helical" evidence="1">
    <location>
        <begin position="150"/>
        <end position="175"/>
    </location>
</feature>
<feature type="transmembrane region" description="Helical" evidence="1">
    <location>
        <begin position="448"/>
        <end position="466"/>
    </location>
</feature>